<comment type="similarity">
    <text evidence="2 9">Belongs to the Mediator complex subunit 16 family.</text>
</comment>
<evidence type="ECO:0000259" key="11">
    <source>
        <dbReference type="Pfam" id="PF11635"/>
    </source>
</evidence>
<evidence type="ECO:0000256" key="5">
    <source>
        <dbReference type="ARBA" id="ARBA00023159"/>
    </source>
</evidence>
<dbReference type="GO" id="GO:0000122">
    <property type="term" value="P:negative regulation of transcription by RNA polymerase II"/>
    <property type="evidence" value="ECO:0007669"/>
    <property type="project" value="EnsemblFungi"/>
</dbReference>
<name>I2GXK8_HENB6</name>
<dbReference type="AlphaFoldDB" id="I2GXK8"/>
<dbReference type="FunCoup" id="I2GXK8">
    <property type="interactions" value="310"/>
</dbReference>
<protein>
    <recommendedName>
        <fullName evidence="3 9">Mediator of RNA polymerase II transcription subunit 16</fullName>
    </recommendedName>
    <alternativeName>
        <fullName evidence="8 9">Mediator complex subunit 16</fullName>
    </alternativeName>
</protein>
<comment type="subunit">
    <text evidence="9">Component of the Mediator complex.</text>
</comment>
<evidence type="ECO:0000313" key="13">
    <source>
        <dbReference type="EMBL" id="CCH58860.1"/>
    </source>
</evidence>
<keyword evidence="4 9" id="KW-0805">Transcription regulation</keyword>
<dbReference type="GO" id="GO:0070202">
    <property type="term" value="P:regulation of establishment of protein localization to chromosome"/>
    <property type="evidence" value="ECO:0007669"/>
    <property type="project" value="EnsemblFungi"/>
</dbReference>
<proteinExistence type="inferred from homology"/>
<dbReference type="GO" id="GO:0070847">
    <property type="term" value="C:core mediator complex"/>
    <property type="evidence" value="ECO:0007669"/>
    <property type="project" value="EnsemblFungi"/>
</dbReference>
<evidence type="ECO:0000256" key="10">
    <source>
        <dbReference type="SAM" id="MobiDB-lite"/>
    </source>
</evidence>
<dbReference type="Pfam" id="PF20719">
    <property type="entry name" value="Med16_C"/>
    <property type="match status" value="1"/>
</dbReference>
<evidence type="ECO:0000256" key="3">
    <source>
        <dbReference type="ARBA" id="ARBA00019614"/>
    </source>
</evidence>
<evidence type="ECO:0000313" key="14">
    <source>
        <dbReference type="Proteomes" id="UP000002866"/>
    </source>
</evidence>
<dbReference type="STRING" id="1071380.I2GXK8"/>
<dbReference type="GO" id="GO:0051123">
    <property type="term" value="P:RNA polymerase II preinitiation complex assembly"/>
    <property type="evidence" value="ECO:0007669"/>
    <property type="project" value="EnsemblFungi"/>
</dbReference>
<keyword evidence="14" id="KW-1185">Reference proteome</keyword>
<feature type="compositionally biased region" description="Polar residues" evidence="10">
    <location>
        <begin position="1020"/>
        <end position="1041"/>
    </location>
</feature>
<dbReference type="InParanoid" id="I2GXK8"/>
<dbReference type="InterPro" id="IPR048338">
    <property type="entry name" value="Mediator_Med16"/>
</dbReference>
<evidence type="ECO:0000256" key="1">
    <source>
        <dbReference type="ARBA" id="ARBA00004123"/>
    </source>
</evidence>
<feature type="compositionally biased region" description="Polar residues" evidence="10">
    <location>
        <begin position="1067"/>
        <end position="1079"/>
    </location>
</feature>
<dbReference type="Pfam" id="PF11635">
    <property type="entry name" value="Med16_N"/>
    <property type="match status" value="1"/>
</dbReference>
<feature type="region of interest" description="Disordered" evidence="10">
    <location>
        <begin position="1020"/>
        <end position="1079"/>
    </location>
</feature>
<dbReference type="RefSeq" id="XP_004178379.1">
    <property type="nucleotide sequence ID" value="XM_004178331.1"/>
</dbReference>
<comment type="function">
    <text evidence="9">Component of the Mediator complex, a coactivator involved in the regulated transcription of nearly all RNA polymerase II-dependent genes. Mediator functions as a bridge to convey information from gene-specific regulatory proteins to the basal RNA polymerase II transcription machinery. Mediator is recruited to promoters by direct interactions with regulatory proteins and serves as a scaffold for the assembly of a functional preinitiation complex with RNA polymerase II and the general transcription factors.</text>
</comment>
<dbReference type="InterPro" id="IPR048339">
    <property type="entry name" value="Mediator_Med16_C"/>
</dbReference>
<evidence type="ECO:0000256" key="2">
    <source>
        <dbReference type="ARBA" id="ARBA00006543"/>
    </source>
</evidence>
<feature type="domain" description="Mediator complex subunit Med16 N-terminal" evidence="11">
    <location>
        <begin position="190"/>
        <end position="534"/>
    </location>
</feature>
<dbReference type="KEGG" id="tbl:TBLA_0B00150"/>
<evidence type="ECO:0000256" key="4">
    <source>
        <dbReference type="ARBA" id="ARBA00023015"/>
    </source>
</evidence>
<dbReference type="OMA" id="FDTTWLG"/>
<dbReference type="InterPro" id="IPR021665">
    <property type="entry name" value="Mediator_Med16_N"/>
</dbReference>
<dbReference type="GO" id="GO:0016592">
    <property type="term" value="C:mediator complex"/>
    <property type="evidence" value="ECO:0007669"/>
    <property type="project" value="EnsemblFungi"/>
</dbReference>
<accession>I2GXK8</accession>
<reference evidence="13 14" key="1">
    <citation type="journal article" date="2011" name="Proc. Natl. Acad. Sci. U.S.A.">
        <title>Evolutionary erosion of yeast sex chromosomes by mating-type switching accidents.</title>
        <authorList>
            <person name="Gordon J.L."/>
            <person name="Armisen D."/>
            <person name="Proux-Wera E."/>
            <person name="Oheigeartaigh S.S."/>
            <person name="Byrne K.P."/>
            <person name="Wolfe K.H."/>
        </authorList>
    </citation>
    <scope>NUCLEOTIDE SEQUENCE [LARGE SCALE GENOMIC DNA]</scope>
    <source>
        <strain evidence="14">ATCC 34711 / CBS 6284 / DSM 70876 / NBRC 10599 / NRRL Y-10934 / UCD 77-7</strain>
    </source>
</reference>
<dbReference type="GO" id="GO:0034605">
    <property type="term" value="P:cellular response to heat"/>
    <property type="evidence" value="ECO:0007669"/>
    <property type="project" value="EnsemblFungi"/>
</dbReference>
<gene>
    <name evidence="13" type="primary">TBLA0B00150</name>
    <name evidence="9" type="synonym">MED16</name>
    <name evidence="13" type="ORF">TBLA_0B00150</name>
</gene>
<evidence type="ECO:0000256" key="8">
    <source>
        <dbReference type="ARBA" id="ARBA00032015"/>
    </source>
</evidence>
<dbReference type="GO" id="GO:0060261">
    <property type="term" value="P:positive regulation of transcription initiation by RNA polymerase II"/>
    <property type="evidence" value="ECO:0007669"/>
    <property type="project" value="EnsemblFungi"/>
</dbReference>
<dbReference type="Proteomes" id="UP000002866">
    <property type="component" value="Chromosome 2"/>
</dbReference>
<dbReference type="eggNOG" id="ENOG502QWAC">
    <property type="taxonomic scope" value="Eukaryota"/>
</dbReference>
<evidence type="ECO:0000256" key="9">
    <source>
        <dbReference type="RuleBase" id="RU364149"/>
    </source>
</evidence>
<keyword evidence="7 9" id="KW-0539">Nucleus</keyword>
<evidence type="ECO:0000256" key="7">
    <source>
        <dbReference type="ARBA" id="ARBA00023242"/>
    </source>
</evidence>
<keyword evidence="6 9" id="KW-0804">Transcription</keyword>
<dbReference type="OrthoDB" id="4139168at2759"/>
<keyword evidence="5 9" id="KW-0010">Activator</keyword>
<dbReference type="GO" id="GO:0061629">
    <property type="term" value="F:RNA polymerase II-specific DNA-binding transcription factor binding"/>
    <property type="evidence" value="ECO:0007669"/>
    <property type="project" value="EnsemblFungi"/>
</dbReference>
<dbReference type="GO" id="GO:0032968">
    <property type="term" value="P:positive regulation of transcription elongation by RNA polymerase II"/>
    <property type="evidence" value="ECO:0007669"/>
    <property type="project" value="EnsemblFungi"/>
</dbReference>
<dbReference type="EMBL" id="HE806317">
    <property type="protein sequence ID" value="CCH58860.1"/>
    <property type="molecule type" value="Genomic_DNA"/>
</dbReference>
<sequence>MNILSSSSVSWSKIGLIAYADNVSTEGNLSITFLETINGLNWRFHEPQKYCIHPHLHETQFHSSSNVFVGGSHGPNSVNSGNTIPASTGQTSTPSILGSLPVSNNASKSSSHHFFYSISSVYWNNWFNLPGDMLAVCDELGNMTMLILGQSPQGPVTIDKLTMLFQDNVYKLHNQLLPLQQVNEKSDKIERKETKKEYQTTILDFSWFSSSKPIISSQFCVLDSSTDLYKNKVQQIQPYGVFYPPSMKYGCLAVRKNGQVDFWYQFSNSKNHKKITTHLLNAQNKETNELDWLQFAKITPMNEDQCILITTFSRISKRLTFYKLHVNWNINPTNPTIINNPSLRVYHLLETTVDSINEEGNPIELTDLYILSRPSSEKEPPLEVLLIFENLEDSTSIIKRYRLTKSKVSKDFLKMLNIDINNIQDQNSNTVLNHTNNTSTNNNNNMNNNYTNMLSSKRYTLTFFDKIKLEKRVVSISSKNLYEFITIYFEDGTIKTYSHNEWKLESDKLKNQNNLGKYRNILTSVISCGFQFPKTFHSSSLEWMIISPSMTGAIVKLKKRQTPNYFAIETDVSDGERDRLTATAYAFGFVSSTHRQLSSEDLSISCKTHLMKINEVNNERAHEFVTSLMTSIYSFFNMTPDAPKDILDKMISSRPVQKTILLQLELSNGLKQTNIYEMSRSIMSLRNVLFAFNGVARNLQFAIEQINSNSISHSNGKLFQAIFTKQDLIHSLIPIAKWFIKFVTYLIQGAILMINDNNSKSNTLVLGILGAKIPRTIMISILSEINKVIQLITKYPETTFPILDESSNFLRMIILESPINLEDLERLLIDVNTSLIKFTEHKPYFIKNPRLLVTSAVLEGDKDVENYLLSLVKNTFLKDDTTSNIFFSDTNGLRITNDVFFQKELLQSLQPLSKGLVVDQEILPNKFQDSKSISILTYDSISYEEFTLDEIQGKKLKRCCRCGSITRAGYTIFPSRAVIATSIQTKRWPTMYSRVCICSGYLYELDTYTPTGMTPSNAIATPLLNNTNQNSNSELDLNSGDNSNNTHLHSSTHHHHNQSHHPMEGIVSTNTNTPAPTMI</sequence>
<dbReference type="PANTHER" id="PTHR13224">
    <property type="entry name" value="THYROID HORMONE RECEPTOR-ASSOCIATED PROTEIN-RELATED"/>
    <property type="match status" value="1"/>
</dbReference>
<comment type="subcellular location">
    <subcellularLocation>
        <location evidence="1 9">Nucleus</location>
    </subcellularLocation>
</comment>
<evidence type="ECO:0000259" key="12">
    <source>
        <dbReference type="Pfam" id="PF20719"/>
    </source>
</evidence>
<dbReference type="GeneID" id="14494238"/>
<dbReference type="HOGENOM" id="CLU_311703_0_0_1"/>
<dbReference type="PANTHER" id="PTHR13224:SF6">
    <property type="entry name" value="MEDIATOR OF RNA POLYMERASE II TRANSCRIPTION SUBUNIT 16"/>
    <property type="match status" value="1"/>
</dbReference>
<organism evidence="13 14">
    <name type="scientific">Henningerozyma blattae (strain ATCC 34711 / CBS 6284 / DSM 70876 / NBRC 10599 / NRRL Y-10934 / UCD 77-7)</name>
    <name type="common">Yeast</name>
    <name type="synonym">Tetrapisispora blattae</name>
    <dbReference type="NCBI Taxonomy" id="1071380"/>
    <lineage>
        <taxon>Eukaryota</taxon>
        <taxon>Fungi</taxon>
        <taxon>Dikarya</taxon>
        <taxon>Ascomycota</taxon>
        <taxon>Saccharomycotina</taxon>
        <taxon>Saccharomycetes</taxon>
        <taxon>Saccharomycetales</taxon>
        <taxon>Saccharomycetaceae</taxon>
        <taxon>Henningerozyma</taxon>
    </lineage>
</organism>
<evidence type="ECO:0000256" key="6">
    <source>
        <dbReference type="ARBA" id="ARBA00023163"/>
    </source>
</evidence>
<feature type="domain" description="Mediator complex subunit 16 C-terminal" evidence="12">
    <location>
        <begin position="876"/>
        <end position="1004"/>
    </location>
</feature>
<feature type="compositionally biased region" description="Basic residues" evidence="10">
    <location>
        <begin position="1050"/>
        <end position="1059"/>
    </location>
</feature>